<feature type="domain" description="DUF11" evidence="4">
    <location>
        <begin position="985"/>
        <end position="1107"/>
    </location>
</feature>
<dbReference type="InterPro" id="IPR047589">
    <property type="entry name" value="DUF11_rpt"/>
</dbReference>
<feature type="region of interest" description="Disordered" evidence="2">
    <location>
        <begin position="1503"/>
        <end position="1524"/>
    </location>
</feature>
<feature type="compositionally biased region" description="Gly residues" evidence="2">
    <location>
        <begin position="1129"/>
        <end position="1147"/>
    </location>
</feature>
<name>A0A1C6JG90_9FIRM</name>
<dbReference type="Gene3D" id="2.160.20.110">
    <property type="match status" value="1"/>
</dbReference>
<organism evidence="5">
    <name type="scientific">uncultured Anaerotruncus sp</name>
    <dbReference type="NCBI Taxonomy" id="905011"/>
    <lineage>
        <taxon>Bacteria</taxon>
        <taxon>Bacillati</taxon>
        <taxon>Bacillota</taxon>
        <taxon>Clostridia</taxon>
        <taxon>Eubacteriales</taxon>
        <taxon>Oscillospiraceae</taxon>
        <taxon>Anaerotruncus</taxon>
        <taxon>environmental samples</taxon>
    </lineage>
</organism>
<dbReference type="InterPro" id="IPR001434">
    <property type="entry name" value="OmcB-like_DUF11"/>
</dbReference>
<evidence type="ECO:0000259" key="4">
    <source>
        <dbReference type="Pfam" id="PF01345"/>
    </source>
</evidence>
<evidence type="ECO:0000256" key="1">
    <source>
        <dbReference type="ARBA" id="ARBA00004196"/>
    </source>
</evidence>
<evidence type="ECO:0000256" key="2">
    <source>
        <dbReference type="SAM" id="MobiDB-lite"/>
    </source>
</evidence>
<evidence type="ECO:0000313" key="5">
    <source>
        <dbReference type="EMBL" id="SCJ80695.1"/>
    </source>
</evidence>
<dbReference type="InterPro" id="IPR013378">
    <property type="entry name" value="InlB-like_B-rpt"/>
</dbReference>
<dbReference type="InterPro" id="IPR042229">
    <property type="entry name" value="Listeria/Bacterioides_rpt_sf"/>
</dbReference>
<dbReference type="EMBL" id="FMHG01000001">
    <property type="protein sequence ID" value="SCJ80695.1"/>
    <property type="molecule type" value="Genomic_DNA"/>
</dbReference>
<dbReference type="Gene3D" id="2.60.40.4270">
    <property type="entry name" value="Listeria-Bacteroides repeat domain"/>
    <property type="match status" value="1"/>
</dbReference>
<dbReference type="NCBIfam" id="TIGR01451">
    <property type="entry name" value="B_ant_repeat"/>
    <property type="match status" value="2"/>
</dbReference>
<dbReference type="NCBIfam" id="TIGR04226">
    <property type="entry name" value="RrgB_K2N_iso_D2"/>
    <property type="match status" value="1"/>
</dbReference>
<dbReference type="InterPro" id="IPR026466">
    <property type="entry name" value="Fim_isopep_form_D2_dom"/>
</dbReference>
<feature type="region of interest" description="Disordered" evidence="2">
    <location>
        <begin position="1090"/>
        <end position="1182"/>
    </location>
</feature>
<sequence length="1574" mass="164605">MKRTRGERALALLLTCTLVVGLFSFAPQLTAGVSAAWADGWKQDEDAWKSYGQNGWTATDGAVPKRSGSNVAADRDGDPAADPMAKPLPLPAQQVPYYQIGQMSGSHSLDMPALVTEEVAYYGVYSPEQLRYAMLNALPVKLMCDLDMGGAGGVAWSAVSFSKKMFIDGGGHTIYNLNGGSLVAGFSQPLIVKNLTVSSAVMNSGLFGATASNTYISMEDVALEHGFIDAPNHGGGLLSSAFYRSSGSFGRVYADRCHTKNVYVKGGACSGNIFGPISGYVKNCYAIDGTMRTAAHSGAFTSCAGNYIFENCFTNVRAYANNNTGAFVGHVEDSVYTPGGDGVSKFINCYAAGSVEGLTNLGGFVAGAGICEKMDTHYLFENCYSTAMVGMQQNGNYQGGFLGCQEPRATTVIRNCYAAGEVGALGTDLSTPNMGGFVGGQTGGSLTLQNSYYDKQTTAMKEAAGTGGATGLLTRQLMETLPDGCSPADSAWVLTDGAYPQLKVFADNQSYVGQDKKTADAYSKASVCTAMLYPSNLSGDDLAAVDQTDYDTVRSLRFLFPLTNNTLAGTTDGSYDISWGSDGTKCGASGMENADIVALNPADPKKPYDDYAVASLAPGVGMVTVYAERQGTVGQRRLRLVPTSAITMAQDSSSAVTTGTNATIYAVPSGETVTAGSDLANLSWKHVTYDHRAGVFFAAGNNMGQNVQKQELESFAQATPQDFARVDLGTQPGGTVLITVQKKQDDGSSQQLPVDDSLLALFTGRRAAQPQDIGQYHFTYRWYLSASAVGSANGYLESGKTLTVLPAVTPQYYRNYDQQDATQLSLPQGAVPAGQKALYYKQGDQLAQLPADPTRTGYTFQGFSLLRGGFGEGSAQKVTAATAVDTDWAGDDYTVPVYAIWQANAHQLHVRDLPGGARADIDTQYGANVLEALSAYTPSQEGQTFLGWTTESAGNTVNVGQNDVMGDSDLTVYPVWRADPTVDKQVQNSAHSDKTVVDDELVYTIAVENRQPHSTWSDVEIRDVLPPGLTFCPGSIRLTGPDGVEKPLPDSTYDREKHAIIHYIGQVTGGQAYTLQFRAVVGAQAVDPAHPENADITNTAQATGKDPSGGSQAATDPDGPAGPVEPGDGAPGGGQSGGGQSGGGQSGGSVAVPEGGTQVTPKDPDGKVEKAAKNNTDPDGATQVGDRITYTITVNNRLAGSLWKAVSIRDKLPAGLKLVTDSMQLQLPNGSLVPVPDSAYHPDTRIISVYVGDVYGGEKYVFTFDVIAEPEAIGTDIGNTAQAGGGQPSDGGSGGSGQGGSSDGSGGSGGDGSGGSGGSGGNSSGGNGGGDDMLIPTDLQPGDPYPPYADGDGVPLQPDGTPSTAGTATEDPVYPSPKDQPDSGVLPGDADPQLDKQVENLDHPGGDTHLEDLLEYRVELSNPKPGTLWRNVLIFDYLPAELVLDTHSLTLTGPDQVPVPLADSVYDPDSRTIMVPIAALAGGETYVLTYRASIAVKEERPPQIVNRAEATGEDPNGTPSKVAPTAEAAIRFPVDVPVGTADTGDTAQLLWGALLLSTGGAMTVLWRKYSRHRQ</sequence>
<gene>
    <name evidence="5" type="ORF">SAMEA3545359_02149</name>
</gene>
<feature type="signal peptide" evidence="3">
    <location>
        <begin position="1"/>
        <end position="31"/>
    </location>
</feature>
<feature type="compositionally biased region" description="Basic and acidic residues" evidence="2">
    <location>
        <begin position="1162"/>
        <end position="1172"/>
    </location>
</feature>
<accession>A0A1C6JG90</accession>
<evidence type="ECO:0000256" key="3">
    <source>
        <dbReference type="SAM" id="SignalP"/>
    </source>
</evidence>
<dbReference type="Pfam" id="PF01345">
    <property type="entry name" value="DUF11"/>
    <property type="match status" value="1"/>
</dbReference>
<feature type="compositionally biased region" description="Gly residues" evidence="2">
    <location>
        <begin position="1283"/>
        <end position="1331"/>
    </location>
</feature>
<reference evidence="5" key="1">
    <citation type="submission" date="2015-09" db="EMBL/GenBank/DDBJ databases">
        <authorList>
            <consortium name="Pathogen Informatics"/>
        </authorList>
    </citation>
    <scope>NUCLEOTIDE SEQUENCE</scope>
    <source>
        <strain evidence="5">2789STDY5834896</strain>
    </source>
</reference>
<feature type="region of interest" description="Disordered" evidence="2">
    <location>
        <begin position="58"/>
        <end position="82"/>
    </location>
</feature>
<protein>
    <submittedName>
        <fullName evidence="5">Fimbrial isopeptide formation D2 domain</fullName>
    </submittedName>
</protein>
<keyword evidence="3" id="KW-0732">Signal</keyword>
<feature type="chain" id="PRO_5038893916" evidence="3">
    <location>
        <begin position="32"/>
        <end position="1574"/>
    </location>
</feature>
<feature type="compositionally biased region" description="Low complexity" evidence="2">
    <location>
        <begin position="1116"/>
        <end position="1128"/>
    </location>
</feature>
<feature type="compositionally biased region" description="Basic and acidic residues" evidence="2">
    <location>
        <begin position="1393"/>
        <end position="1407"/>
    </location>
</feature>
<dbReference type="GO" id="GO:0030313">
    <property type="term" value="C:cell envelope"/>
    <property type="evidence" value="ECO:0007669"/>
    <property type="project" value="UniProtKB-SubCell"/>
</dbReference>
<dbReference type="Pfam" id="PF09479">
    <property type="entry name" value="Flg_new"/>
    <property type="match status" value="1"/>
</dbReference>
<feature type="region of interest" description="Disordered" evidence="2">
    <location>
        <begin position="1277"/>
        <end position="1407"/>
    </location>
</feature>
<proteinExistence type="predicted"/>
<comment type="subcellular location">
    <subcellularLocation>
        <location evidence="1">Cell envelope</location>
    </subcellularLocation>
</comment>
<dbReference type="Gene3D" id="2.60.40.740">
    <property type="match status" value="2"/>
</dbReference>